<comment type="caution">
    <text evidence="7">The sequence shown here is derived from an EMBL/GenBank/DDBJ whole genome shotgun (WGS) entry which is preliminary data.</text>
</comment>
<dbReference type="PATRIC" id="fig|1658765.3.peg.2191"/>
<dbReference type="EMBL" id="LFBU01000001">
    <property type="protein sequence ID" value="KMQ75977.1"/>
    <property type="molecule type" value="Genomic_DNA"/>
</dbReference>
<feature type="binding site" evidence="6">
    <location>
        <position position="211"/>
    </location>
    <ligand>
        <name>substrate</name>
    </ligand>
</feature>
<organism evidence="7 8">
    <name type="scientific">Marinobacter subterrani</name>
    <dbReference type="NCBI Taxonomy" id="1658765"/>
    <lineage>
        <taxon>Bacteria</taxon>
        <taxon>Pseudomonadati</taxon>
        <taxon>Pseudomonadota</taxon>
        <taxon>Gammaproteobacteria</taxon>
        <taxon>Pseudomonadales</taxon>
        <taxon>Marinobacteraceae</taxon>
        <taxon>Marinobacter</taxon>
    </lineage>
</organism>
<evidence type="ECO:0000313" key="8">
    <source>
        <dbReference type="Proteomes" id="UP000036102"/>
    </source>
</evidence>
<dbReference type="GO" id="GO:0004359">
    <property type="term" value="F:glutaminase activity"/>
    <property type="evidence" value="ECO:0007669"/>
    <property type="project" value="UniProtKB-UniRule"/>
</dbReference>
<dbReference type="InterPro" id="IPR015868">
    <property type="entry name" value="Glutaminase"/>
</dbReference>
<keyword evidence="4 6" id="KW-0378">Hydrolase</keyword>
<dbReference type="HAMAP" id="MF_00313">
    <property type="entry name" value="Glutaminase"/>
    <property type="match status" value="1"/>
</dbReference>
<dbReference type="Proteomes" id="UP000036102">
    <property type="component" value="Unassembled WGS sequence"/>
</dbReference>
<keyword evidence="8" id="KW-1185">Reference proteome</keyword>
<feature type="binding site" evidence="6">
    <location>
        <position position="187"/>
    </location>
    <ligand>
        <name>substrate</name>
    </ligand>
</feature>
<dbReference type="OrthoDB" id="9788822at2"/>
<evidence type="ECO:0000256" key="6">
    <source>
        <dbReference type="HAMAP-Rule" id="MF_00313"/>
    </source>
</evidence>
<feature type="binding site" evidence="6">
    <location>
        <position position="281"/>
    </location>
    <ligand>
        <name>substrate</name>
    </ligand>
</feature>
<dbReference type="STRING" id="1658765.Msub_12186"/>
<dbReference type="PANTHER" id="PTHR12544:SF29">
    <property type="entry name" value="GLUTAMINASE"/>
    <property type="match status" value="1"/>
</dbReference>
<feature type="binding site" evidence="6">
    <location>
        <position position="86"/>
    </location>
    <ligand>
        <name>substrate</name>
    </ligand>
</feature>
<evidence type="ECO:0000256" key="1">
    <source>
        <dbReference type="ARBA" id="ARBA00011076"/>
    </source>
</evidence>
<reference evidence="7 8" key="1">
    <citation type="submission" date="2015-06" db="EMBL/GenBank/DDBJ databases">
        <title>Marinobacter subterrani, a genetically tractable neutrophilic iron-oxidizing strain isolated from the Soudan Iron Mine.</title>
        <authorList>
            <person name="Bonis B.M."/>
            <person name="Gralnick J.A."/>
        </authorList>
    </citation>
    <scope>NUCLEOTIDE SEQUENCE [LARGE SCALE GENOMIC DNA]</scope>
    <source>
        <strain evidence="7 8">JG233</strain>
    </source>
</reference>
<dbReference type="AlphaFoldDB" id="A0A0J7JD00"/>
<dbReference type="NCBIfam" id="NF002132">
    <property type="entry name" value="PRK00971.1-1"/>
    <property type="match status" value="1"/>
</dbReference>
<dbReference type="NCBIfam" id="TIGR03814">
    <property type="entry name" value="Gln_ase"/>
    <property type="match status" value="1"/>
</dbReference>
<sequence>MNLLAHYPGVKGSSRPGVSSTTVEGVQEWLEGIRHQASTRLGQGKVASYIPALSKQDANRFGIAICTNDGRVYAAGDAREPFSVQSISKVFLLTLSLRVFGNTLWERVGLNPSGMPFNSLIQLEAECGKPRNPFINAGAIVVADSLVSAFATPVQVIQDTARRLSGNSSILIDRDVLASEWKHRSRNAAMAYLTKAFGNINNEVDDVLHTYFACCSLSMNCVDLAVALNYLAADGYSRQAGEQFVEAELARRINSLLFTSGMYDAAGEFAYRVGLPAKSGVGGGIVAIVPGQFSVCAWSPALDDNGNSVVAQYALELLSESLAVSSACA</sequence>
<keyword evidence="6" id="KW-0007">Acetylation</keyword>
<dbReference type="EC" id="3.5.1.2" evidence="3 6"/>
<dbReference type="GO" id="GO:0006543">
    <property type="term" value="P:L-glutamine catabolic process"/>
    <property type="evidence" value="ECO:0007669"/>
    <property type="project" value="TreeGrafter"/>
</dbReference>
<dbReference type="GO" id="GO:0006537">
    <property type="term" value="P:glutamate biosynthetic process"/>
    <property type="evidence" value="ECO:0007669"/>
    <property type="project" value="TreeGrafter"/>
</dbReference>
<comment type="subunit">
    <text evidence="2 6">Homotetramer.</text>
</comment>
<protein>
    <recommendedName>
        <fullName evidence="3 6">Glutaminase</fullName>
        <ecNumber evidence="3 6">3.5.1.2</ecNumber>
    </recommendedName>
</protein>
<evidence type="ECO:0000256" key="3">
    <source>
        <dbReference type="ARBA" id="ARBA00012918"/>
    </source>
</evidence>
<proteinExistence type="inferred from homology"/>
<dbReference type="Gene3D" id="3.40.710.10">
    <property type="entry name" value="DD-peptidase/beta-lactamase superfamily"/>
    <property type="match status" value="1"/>
</dbReference>
<gene>
    <name evidence="6" type="primary">glsA</name>
    <name evidence="7" type="ORF">Msub_12186</name>
</gene>
<feature type="binding site" evidence="6">
    <location>
        <position position="136"/>
    </location>
    <ligand>
        <name>substrate</name>
    </ligand>
</feature>
<dbReference type="Pfam" id="PF04960">
    <property type="entry name" value="Glutaminase"/>
    <property type="match status" value="1"/>
</dbReference>
<name>A0A0J7JD00_9GAMM</name>
<evidence type="ECO:0000256" key="4">
    <source>
        <dbReference type="ARBA" id="ARBA00022801"/>
    </source>
</evidence>
<dbReference type="NCBIfam" id="NF002133">
    <property type="entry name" value="PRK00971.1-2"/>
    <property type="match status" value="1"/>
</dbReference>
<comment type="similarity">
    <text evidence="1 6">Belongs to the glutaminase family.</text>
</comment>
<evidence type="ECO:0000313" key="7">
    <source>
        <dbReference type="EMBL" id="KMQ75977.1"/>
    </source>
</evidence>
<accession>A0A0J7JD00</accession>
<evidence type="ECO:0000256" key="2">
    <source>
        <dbReference type="ARBA" id="ARBA00011881"/>
    </source>
</evidence>
<feature type="binding site" evidence="6">
    <location>
        <position position="180"/>
    </location>
    <ligand>
        <name>substrate</name>
    </ligand>
</feature>
<evidence type="ECO:0000256" key="5">
    <source>
        <dbReference type="ARBA" id="ARBA00049534"/>
    </source>
</evidence>
<comment type="catalytic activity">
    <reaction evidence="5 6">
        <text>L-glutamine + H2O = L-glutamate + NH4(+)</text>
        <dbReference type="Rhea" id="RHEA:15889"/>
        <dbReference type="ChEBI" id="CHEBI:15377"/>
        <dbReference type="ChEBI" id="CHEBI:28938"/>
        <dbReference type="ChEBI" id="CHEBI:29985"/>
        <dbReference type="ChEBI" id="CHEBI:58359"/>
        <dbReference type="EC" id="3.5.1.2"/>
    </reaction>
</comment>
<dbReference type="SUPFAM" id="SSF56601">
    <property type="entry name" value="beta-lactamase/transpeptidase-like"/>
    <property type="match status" value="1"/>
</dbReference>
<dbReference type="FunFam" id="3.40.710.10:FF:000005">
    <property type="entry name" value="Glutaminase"/>
    <property type="match status" value="1"/>
</dbReference>
<dbReference type="InterPro" id="IPR012338">
    <property type="entry name" value="Beta-lactam/transpept-like"/>
</dbReference>
<dbReference type="PANTHER" id="PTHR12544">
    <property type="entry name" value="GLUTAMINASE"/>
    <property type="match status" value="1"/>
</dbReference>
<feature type="binding site" evidence="6">
    <location>
        <position position="263"/>
    </location>
    <ligand>
        <name>substrate</name>
    </ligand>
</feature>